<keyword evidence="3" id="KW-1003">Cell membrane</keyword>
<evidence type="ECO:0000256" key="6">
    <source>
        <dbReference type="ARBA" id="ARBA00023136"/>
    </source>
</evidence>
<dbReference type="CDD" id="cd17321">
    <property type="entry name" value="MFS_MMR_MDR_like"/>
    <property type="match status" value="1"/>
</dbReference>
<dbReference type="PANTHER" id="PTHR42718:SF46">
    <property type="entry name" value="BLR6921 PROTEIN"/>
    <property type="match status" value="1"/>
</dbReference>
<dbReference type="STRING" id="1423801.FD50_GL000258"/>
<keyword evidence="10" id="KW-1185">Reference proteome</keyword>
<dbReference type="Proteomes" id="UP000051166">
    <property type="component" value="Unassembled WGS sequence"/>
</dbReference>
<evidence type="ECO:0000256" key="3">
    <source>
        <dbReference type="ARBA" id="ARBA00022475"/>
    </source>
</evidence>
<dbReference type="GO" id="GO:0022857">
    <property type="term" value="F:transmembrane transporter activity"/>
    <property type="evidence" value="ECO:0007669"/>
    <property type="project" value="InterPro"/>
</dbReference>
<dbReference type="SUPFAM" id="SSF103473">
    <property type="entry name" value="MFS general substrate transporter"/>
    <property type="match status" value="2"/>
</dbReference>
<dbReference type="Gene3D" id="1.20.1720.10">
    <property type="entry name" value="Multidrug resistance protein D"/>
    <property type="match status" value="1"/>
</dbReference>
<feature type="transmembrane region" description="Helical" evidence="7">
    <location>
        <begin position="73"/>
        <end position="92"/>
    </location>
</feature>
<dbReference type="PROSITE" id="PS50850">
    <property type="entry name" value="MFS"/>
    <property type="match status" value="1"/>
</dbReference>
<feature type="transmembrane region" description="Helical" evidence="7">
    <location>
        <begin position="98"/>
        <end position="120"/>
    </location>
</feature>
<reference evidence="9 10" key="1">
    <citation type="journal article" date="2015" name="Genome Announc.">
        <title>Expanding the biotechnology potential of lactobacilli through comparative genomics of 213 strains and associated genera.</title>
        <authorList>
            <person name="Sun Z."/>
            <person name="Harris H.M."/>
            <person name="McCann A."/>
            <person name="Guo C."/>
            <person name="Argimon S."/>
            <person name="Zhang W."/>
            <person name="Yang X."/>
            <person name="Jeffery I.B."/>
            <person name="Cooney J.C."/>
            <person name="Kagawa T.F."/>
            <person name="Liu W."/>
            <person name="Song Y."/>
            <person name="Salvetti E."/>
            <person name="Wrobel A."/>
            <person name="Rasinkangas P."/>
            <person name="Parkhill J."/>
            <person name="Rea M.C."/>
            <person name="O'Sullivan O."/>
            <person name="Ritari J."/>
            <person name="Douillard F.P."/>
            <person name="Paul Ross R."/>
            <person name="Yang R."/>
            <person name="Briner A.E."/>
            <person name="Felis G.E."/>
            <person name="de Vos W.M."/>
            <person name="Barrangou R."/>
            <person name="Klaenhammer T.R."/>
            <person name="Caufield P.W."/>
            <person name="Cui Y."/>
            <person name="Zhang H."/>
            <person name="O'Toole P.W."/>
        </authorList>
    </citation>
    <scope>NUCLEOTIDE SEQUENCE [LARGE SCALE GENOMIC DNA]</scope>
    <source>
        <strain evidence="9 10">DSM 16230</strain>
    </source>
</reference>
<evidence type="ECO:0000256" key="1">
    <source>
        <dbReference type="ARBA" id="ARBA00004651"/>
    </source>
</evidence>
<comment type="subcellular location">
    <subcellularLocation>
        <location evidence="1">Cell membrane</location>
        <topology evidence="1">Multi-pass membrane protein</topology>
    </subcellularLocation>
</comment>
<dbReference type="PRINTS" id="PR01036">
    <property type="entry name" value="TCRTETB"/>
</dbReference>
<dbReference type="InterPro" id="IPR036259">
    <property type="entry name" value="MFS_trans_sf"/>
</dbReference>
<evidence type="ECO:0000256" key="4">
    <source>
        <dbReference type="ARBA" id="ARBA00022692"/>
    </source>
</evidence>
<gene>
    <name evidence="9" type="ORF">FD50_GL000258</name>
</gene>
<evidence type="ECO:0000256" key="5">
    <source>
        <dbReference type="ARBA" id="ARBA00022989"/>
    </source>
</evidence>
<accession>A0A0R1V066</accession>
<sequence>MNKTRYFLPVLLLANLLCMMDVSIMTIILPEIQTAFNESLTNLSWTLNVYTIVFATLIIPFGRLAERLGRNKFVFSGLLVFGLGSLLSGLATNLPFMLVARAVQSIGAASIVPTSMVIGLEKSDQSTRNKVVAALAGVQGLAVALGPTIGGIVSQYFGWRWVFLINVPLVMLTLVLFTFVLPLRNEATSKAAIDWLGALVSMAMLFSLSLGLIEGNHWGWQSFSIIGLLVAAVIFFILFMILEYRQQHPMIELSLFKSRNFNGAGIALILCNYFLGGMAVLIPTFLTRVYGESELKAALLITPYSIAVMFSVILTSLAVKKVNNKLLIGGGFILIGVSYYLLANLDVSPNYNELILADIILGIGYGLVAATANILAVADFHGGLLTASQSVANVLRQVGMILAIAIFTSILTSNLRLSKDNTLHFAVRQTQTLAVSAAARTRVQAKIQQRLNPNSDSVSQTTKTVKLPQLKIANSVSAALAQKEYQEQLTKIAQQKGIQAALLPVAVKVKIKTLVSRAVRQKVHQKETQINTQLAKLVKRLKQHLRTQLDQAFLHVYGSMLWLPFGALLLLPIFKFRRKGRKAA</sequence>
<feature type="transmembrane region" description="Helical" evidence="7">
    <location>
        <begin position="263"/>
        <end position="286"/>
    </location>
</feature>
<feature type="transmembrane region" description="Helical" evidence="7">
    <location>
        <begin position="219"/>
        <end position="242"/>
    </location>
</feature>
<evidence type="ECO:0000313" key="10">
    <source>
        <dbReference type="Proteomes" id="UP000051166"/>
    </source>
</evidence>
<evidence type="ECO:0000256" key="7">
    <source>
        <dbReference type="SAM" id="Phobius"/>
    </source>
</evidence>
<feature type="domain" description="Major facilitator superfamily (MFS) profile" evidence="8">
    <location>
        <begin position="7"/>
        <end position="444"/>
    </location>
</feature>
<feature type="transmembrane region" description="Helical" evidence="7">
    <location>
        <begin position="298"/>
        <end position="319"/>
    </location>
</feature>
<keyword evidence="5 7" id="KW-1133">Transmembrane helix</keyword>
<dbReference type="PANTHER" id="PTHR42718">
    <property type="entry name" value="MAJOR FACILITATOR SUPERFAMILY MULTIDRUG TRANSPORTER MFSC"/>
    <property type="match status" value="1"/>
</dbReference>
<keyword evidence="2" id="KW-0813">Transport</keyword>
<evidence type="ECO:0000313" key="9">
    <source>
        <dbReference type="EMBL" id="KRL98992.1"/>
    </source>
</evidence>
<dbReference type="AlphaFoldDB" id="A0A0R1V066"/>
<protein>
    <submittedName>
        <fullName evidence="9">MDR permease</fullName>
    </submittedName>
</protein>
<organism evidence="9 10">
    <name type="scientific">Liquorilactobacillus satsumensis DSM 16230 = JCM 12392</name>
    <dbReference type="NCBI Taxonomy" id="1423801"/>
    <lineage>
        <taxon>Bacteria</taxon>
        <taxon>Bacillati</taxon>
        <taxon>Bacillota</taxon>
        <taxon>Bacilli</taxon>
        <taxon>Lactobacillales</taxon>
        <taxon>Lactobacillaceae</taxon>
        <taxon>Liquorilactobacillus</taxon>
    </lineage>
</organism>
<comment type="caution">
    <text evidence="9">The sequence shown here is derived from an EMBL/GenBank/DDBJ whole genome shotgun (WGS) entry which is preliminary data.</text>
</comment>
<dbReference type="InterPro" id="IPR011701">
    <property type="entry name" value="MFS"/>
</dbReference>
<keyword evidence="4 7" id="KW-0812">Transmembrane</keyword>
<dbReference type="GeneID" id="98307715"/>
<proteinExistence type="predicted"/>
<keyword evidence="6 7" id="KW-0472">Membrane</keyword>
<feature type="transmembrane region" description="Helical" evidence="7">
    <location>
        <begin position="326"/>
        <end position="342"/>
    </location>
</feature>
<name>A0A0R1V066_9LACO</name>
<feature type="transmembrane region" description="Helical" evidence="7">
    <location>
        <begin position="398"/>
        <end position="417"/>
    </location>
</feature>
<evidence type="ECO:0000256" key="2">
    <source>
        <dbReference type="ARBA" id="ARBA00022448"/>
    </source>
</evidence>
<dbReference type="Gene3D" id="1.20.1250.20">
    <property type="entry name" value="MFS general substrate transporter like domains"/>
    <property type="match status" value="1"/>
</dbReference>
<feature type="transmembrane region" description="Helical" evidence="7">
    <location>
        <begin position="354"/>
        <end position="377"/>
    </location>
</feature>
<dbReference type="GO" id="GO:0005886">
    <property type="term" value="C:plasma membrane"/>
    <property type="evidence" value="ECO:0007669"/>
    <property type="project" value="UniProtKB-SubCell"/>
</dbReference>
<evidence type="ECO:0000259" key="8">
    <source>
        <dbReference type="PROSITE" id="PS50850"/>
    </source>
</evidence>
<feature type="transmembrane region" description="Helical" evidence="7">
    <location>
        <begin position="159"/>
        <end position="181"/>
    </location>
</feature>
<dbReference type="InterPro" id="IPR020846">
    <property type="entry name" value="MFS_dom"/>
</dbReference>
<feature type="transmembrane region" description="Helical" evidence="7">
    <location>
        <begin position="132"/>
        <end position="153"/>
    </location>
</feature>
<dbReference type="OrthoDB" id="2321349at2"/>
<dbReference type="RefSeq" id="WP_056960424.1">
    <property type="nucleotide sequence ID" value="NZ_AZFQ01000034.1"/>
</dbReference>
<dbReference type="Pfam" id="PF07690">
    <property type="entry name" value="MFS_1"/>
    <property type="match status" value="2"/>
</dbReference>
<feature type="transmembrane region" description="Helical" evidence="7">
    <location>
        <begin position="193"/>
        <end position="213"/>
    </location>
</feature>
<feature type="transmembrane region" description="Helical" evidence="7">
    <location>
        <begin position="552"/>
        <end position="574"/>
    </location>
</feature>
<feature type="transmembrane region" description="Helical" evidence="7">
    <location>
        <begin position="42"/>
        <end position="61"/>
    </location>
</feature>
<dbReference type="PATRIC" id="fig|1423801.4.peg.265"/>
<dbReference type="EMBL" id="AZFQ01000034">
    <property type="protein sequence ID" value="KRL98992.1"/>
    <property type="molecule type" value="Genomic_DNA"/>
</dbReference>